<gene>
    <name evidence="2" type="ORF">PXEA_LOCUS10012</name>
</gene>
<feature type="region of interest" description="Disordered" evidence="1">
    <location>
        <begin position="1"/>
        <end position="26"/>
    </location>
</feature>
<protein>
    <submittedName>
        <fullName evidence="2">Uncharacterized protein</fullName>
    </submittedName>
</protein>
<organism evidence="2 3">
    <name type="scientific">Protopolystoma xenopodis</name>
    <dbReference type="NCBI Taxonomy" id="117903"/>
    <lineage>
        <taxon>Eukaryota</taxon>
        <taxon>Metazoa</taxon>
        <taxon>Spiralia</taxon>
        <taxon>Lophotrochozoa</taxon>
        <taxon>Platyhelminthes</taxon>
        <taxon>Monogenea</taxon>
        <taxon>Polyopisthocotylea</taxon>
        <taxon>Polystomatidea</taxon>
        <taxon>Polystomatidae</taxon>
        <taxon>Protopolystoma</taxon>
    </lineage>
</organism>
<dbReference type="EMBL" id="CAAALY010028993">
    <property type="protein sequence ID" value="VEL16572.1"/>
    <property type="molecule type" value="Genomic_DNA"/>
</dbReference>
<proteinExistence type="predicted"/>
<sequence length="206" mass="21672">QVRVATTLRPKHLHDQSDPPNIHSVHPQTYLQTSDSLRRSPSFSQRAPGSHYLPMSTAILIDKSVSPTSAASPLTPTPLPSSASSSSSHSCSSAVAPPSNTSTHCLASSADLVSAPGDKISRSSLHVSEPRHNRHQQRSSKQGGPHIASTGVVRRRSLGAVRRRDVGHEARSTAISATTSDADGAGCISLSWQEGQKAAPTEARLA</sequence>
<feature type="compositionally biased region" description="Basic and acidic residues" evidence="1">
    <location>
        <begin position="162"/>
        <end position="171"/>
    </location>
</feature>
<evidence type="ECO:0000313" key="3">
    <source>
        <dbReference type="Proteomes" id="UP000784294"/>
    </source>
</evidence>
<comment type="caution">
    <text evidence="2">The sequence shown here is derived from an EMBL/GenBank/DDBJ whole genome shotgun (WGS) entry which is preliminary data.</text>
</comment>
<evidence type="ECO:0000313" key="2">
    <source>
        <dbReference type="EMBL" id="VEL16572.1"/>
    </source>
</evidence>
<reference evidence="2" key="1">
    <citation type="submission" date="2018-11" db="EMBL/GenBank/DDBJ databases">
        <authorList>
            <consortium name="Pathogen Informatics"/>
        </authorList>
    </citation>
    <scope>NUCLEOTIDE SEQUENCE</scope>
</reference>
<evidence type="ECO:0000256" key="1">
    <source>
        <dbReference type="SAM" id="MobiDB-lite"/>
    </source>
</evidence>
<keyword evidence="3" id="KW-1185">Reference proteome</keyword>
<feature type="region of interest" description="Disordered" evidence="1">
    <location>
        <begin position="122"/>
        <end position="181"/>
    </location>
</feature>
<feature type="region of interest" description="Disordered" evidence="1">
    <location>
        <begin position="67"/>
        <end position="103"/>
    </location>
</feature>
<accession>A0A448WP78</accession>
<feature type="compositionally biased region" description="Low complexity" evidence="1">
    <location>
        <begin position="67"/>
        <end position="99"/>
    </location>
</feature>
<dbReference type="Proteomes" id="UP000784294">
    <property type="component" value="Unassembled WGS sequence"/>
</dbReference>
<name>A0A448WP78_9PLAT</name>
<dbReference type="AlphaFoldDB" id="A0A448WP78"/>
<feature type="non-terminal residue" evidence="2">
    <location>
        <position position="1"/>
    </location>
</feature>